<protein>
    <recommendedName>
        <fullName evidence="2">methylmalonate-semialdehyde dehydrogenase (CoA acylating)</fullName>
        <ecNumber evidence="2">1.2.1.27</ecNumber>
    </recommendedName>
</protein>
<dbReference type="FunFam" id="3.40.309.10:FF:000002">
    <property type="entry name" value="Methylmalonate-semialdehyde dehydrogenase (Acylating)"/>
    <property type="match status" value="1"/>
</dbReference>
<proteinExistence type="inferred from homology"/>
<dbReference type="GO" id="GO:0005739">
    <property type="term" value="C:mitochondrion"/>
    <property type="evidence" value="ECO:0007669"/>
    <property type="project" value="TreeGrafter"/>
</dbReference>
<evidence type="ECO:0000313" key="8">
    <source>
        <dbReference type="Proteomes" id="UP000428333"/>
    </source>
</evidence>
<dbReference type="InterPro" id="IPR016163">
    <property type="entry name" value="Ald_DH_C"/>
</dbReference>
<organism evidence="7 8">
    <name type="scientific">Rhododendron williamsianum</name>
    <dbReference type="NCBI Taxonomy" id="262921"/>
    <lineage>
        <taxon>Eukaryota</taxon>
        <taxon>Viridiplantae</taxon>
        <taxon>Streptophyta</taxon>
        <taxon>Embryophyta</taxon>
        <taxon>Tracheophyta</taxon>
        <taxon>Spermatophyta</taxon>
        <taxon>Magnoliopsida</taxon>
        <taxon>eudicotyledons</taxon>
        <taxon>Gunneridae</taxon>
        <taxon>Pentapetalae</taxon>
        <taxon>asterids</taxon>
        <taxon>Ericales</taxon>
        <taxon>Ericaceae</taxon>
        <taxon>Ericoideae</taxon>
        <taxon>Rhodoreae</taxon>
        <taxon>Rhododendron</taxon>
    </lineage>
</organism>
<dbReference type="GO" id="GO:0006574">
    <property type="term" value="P:L-valine catabolic process"/>
    <property type="evidence" value="ECO:0007669"/>
    <property type="project" value="TreeGrafter"/>
</dbReference>
<evidence type="ECO:0000256" key="1">
    <source>
        <dbReference type="ARBA" id="ARBA00009986"/>
    </source>
</evidence>
<feature type="region of interest" description="Disordered" evidence="5">
    <location>
        <begin position="569"/>
        <end position="623"/>
    </location>
</feature>
<name>A0A6A4KVI9_9ERIC</name>
<feature type="non-terminal residue" evidence="7">
    <location>
        <position position="1"/>
    </location>
</feature>
<dbReference type="SUPFAM" id="SSF53720">
    <property type="entry name" value="ALDH-like"/>
    <property type="match status" value="1"/>
</dbReference>
<evidence type="ECO:0000256" key="2">
    <source>
        <dbReference type="ARBA" id="ARBA00013048"/>
    </source>
</evidence>
<evidence type="ECO:0000256" key="4">
    <source>
        <dbReference type="ARBA" id="ARBA00023027"/>
    </source>
</evidence>
<dbReference type="GO" id="GO:0006210">
    <property type="term" value="P:thymine catabolic process"/>
    <property type="evidence" value="ECO:0007669"/>
    <property type="project" value="TreeGrafter"/>
</dbReference>
<dbReference type="InterPro" id="IPR015590">
    <property type="entry name" value="Aldehyde_DH_dom"/>
</dbReference>
<feature type="domain" description="Aldehyde dehydrogenase" evidence="6">
    <location>
        <begin position="49"/>
        <end position="233"/>
    </location>
</feature>
<keyword evidence="4" id="KW-0520">NAD</keyword>
<dbReference type="EMBL" id="QEFC01003715">
    <property type="protein sequence ID" value="KAE9447007.1"/>
    <property type="molecule type" value="Genomic_DNA"/>
</dbReference>
<evidence type="ECO:0000259" key="6">
    <source>
        <dbReference type="Pfam" id="PF00171"/>
    </source>
</evidence>
<evidence type="ECO:0000256" key="5">
    <source>
        <dbReference type="SAM" id="MobiDB-lite"/>
    </source>
</evidence>
<sequence>WHFCVSVKRFKTLRPQTSAVGNLHLPSTSEPSWRQRYPPRVPNLIGGRFVDSQSSASVDIINPATQQVVSQVPFTTTEEFKAAIFAAKRAFPSWRNTLVTTRQRIMFKLQELIRRDIDKLAFNITTEQGKTLKDAYSEVLRGLEVLEHACGMAGLQVGEFASNIPNGIDTYSIREPLGVCAGICSFNFPAMIPLWMFPFAVACGNTFILKSSEKAPGSQSYLSSVASQKRGIPVNCNSHIPLCCGLVYFSCCSGPSIILAELALEAGLPNGVLNVVHGTNASRYLYARASANGKRIQSNSGAKSSAIVMPDANMDTTLNALFAAGFGAAGQRCMAINTVLFVGGSNSWYSAPTPSTHTYSFHDGEDKLVERAKSLKINAGTEPDADLGPMISKQAKEHICRLIQNGIDSGATLALDGRDIVVPRYELGNFVGPTILSDIREDMECYKEQIFGPVLLCMEVDSLDDAINIVNRNKCGNGASIFTASIAAARKFQTEIVAGQVGINVPVAAPLPFFSFTGSKASFSGDLNFSGKAGVEFYTQVKTVTQQWKDFDISNGMCLENGGFLEFPNSYEPQQTLPTSDGSEQTLANSDGSQQSLPTSDGSQQTFPNSDGSQQMQNAQLSF</sequence>
<gene>
    <name evidence="7" type="ORF">C3L33_21096</name>
</gene>
<dbReference type="InterPro" id="IPR010061">
    <property type="entry name" value="MeMal-semiAld_DH"/>
</dbReference>
<dbReference type="Pfam" id="PF00171">
    <property type="entry name" value="Aldedh"/>
    <property type="match status" value="2"/>
</dbReference>
<dbReference type="Gene3D" id="3.40.309.10">
    <property type="entry name" value="Aldehyde Dehydrogenase, Chain A, domain 2"/>
    <property type="match status" value="1"/>
</dbReference>
<feature type="compositionally biased region" description="Polar residues" evidence="5">
    <location>
        <begin position="571"/>
        <end position="623"/>
    </location>
</feature>
<dbReference type="Proteomes" id="UP000428333">
    <property type="component" value="Linkage Group LG13"/>
</dbReference>
<dbReference type="PANTHER" id="PTHR43866">
    <property type="entry name" value="MALONATE-SEMIALDEHYDE DEHYDROGENASE"/>
    <property type="match status" value="1"/>
</dbReference>
<dbReference type="OrthoDB" id="310895at2759"/>
<dbReference type="GO" id="GO:0004491">
    <property type="term" value="F:methylmalonate-semialdehyde dehydrogenase (acylating, NAD) activity"/>
    <property type="evidence" value="ECO:0007669"/>
    <property type="project" value="UniProtKB-EC"/>
</dbReference>
<comment type="caution">
    <text evidence="7">The sequence shown here is derived from an EMBL/GenBank/DDBJ whole genome shotgun (WGS) entry which is preliminary data.</text>
</comment>
<dbReference type="AlphaFoldDB" id="A0A6A4KVI9"/>
<dbReference type="CDD" id="cd07085">
    <property type="entry name" value="ALDH_F6_MMSDH"/>
    <property type="match status" value="1"/>
</dbReference>
<dbReference type="InterPro" id="IPR016162">
    <property type="entry name" value="Ald_DH_N"/>
</dbReference>
<dbReference type="InterPro" id="IPR016161">
    <property type="entry name" value="Ald_DH/histidinol_DH"/>
</dbReference>
<evidence type="ECO:0000256" key="3">
    <source>
        <dbReference type="ARBA" id="ARBA00023002"/>
    </source>
</evidence>
<dbReference type="PROSITE" id="PS00070">
    <property type="entry name" value="ALDEHYDE_DEHYDR_CYS"/>
    <property type="match status" value="1"/>
</dbReference>
<dbReference type="InterPro" id="IPR016160">
    <property type="entry name" value="Ald_DH_CS_CYS"/>
</dbReference>
<dbReference type="EC" id="1.2.1.27" evidence="2"/>
<dbReference type="PANTHER" id="PTHR43866:SF3">
    <property type="entry name" value="METHYLMALONATE-SEMIALDEHYDE DEHYDROGENASE [ACYLATING], MITOCHONDRIAL"/>
    <property type="match status" value="1"/>
</dbReference>
<comment type="similarity">
    <text evidence="1">Belongs to the aldehyde dehydrogenase family.</text>
</comment>
<reference evidence="7 8" key="1">
    <citation type="journal article" date="2019" name="Genome Biol. Evol.">
        <title>The Rhododendron genome and chromosomal organization provide insight into shared whole-genome duplications across the heath family (Ericaceae).</title>
        <authorList>
            <person name="Soza V.L."/>
            <person name="Lindsley D."/>
            <person name="Waalkes A."/>
            <person name="Ramage E."/>
            <person name="Patwardhan R.P."/>
            <person name="Burton J.N."/>
            <person name="Adey A."/>
            <person name="Kumar A."/>
            <person name="Qiu R."/>
            <person name="Shendure J."/>
            <person name="Hall B."/>
        </authorList>
    </citation>
    <scope>NUCLEOTIDE SEQUENCE [LARGE SCALE GENOMIC DNA]</scope>
    <source>
        <strain evidence="7">RSF 1966-606</strain>
    </source>
</reference>
<keyword evidence="8" id="KW-1185">Reference proteome</keyword>
<keyword evidence="3" id="KW-0560">Oxidoreductase</keyword>
<feature type="domain" description="Aldehyde dehydrogenase" evidence="6">
    <location>
        <begin position="258"/>
        <end position="544"/>
    </location>
</feature>
<evidence type="ECO:0000313" key="7">
    <source>
        <dbReference type="EMBL" id="KAE9447007.1"/>
    </source>
</evidence>
<accession>A0A6A4KVI9</accession>
<dbReference type="Gene3D" id="3.40.605.10">
    <property type="entry name" value="Aldehyde Dehydrogenase, Chain A, domain 1"/>
    <property type="match status" value="2"/>
</dbReference>